<dbReference type="EMBL" id="FLQV01001080">
    <property type="protein sequence ID" value="SBS99010.1"/>
    <property type="molecule type" value="Genomic_DNA"/>
</dbReference>
<keyword evidence="2" id="KW-1133">Transmembrane helix</keyword>
<protein>
    <submittedName>
        <fullName evidence="3">PIR Superfamily Protein</fullName>
    </submittedName>
</protein>
<proteinExistence type="predicted"/>
<name>A0A1A8X1A5_PLAOA</name>
<evidence type="ECO:0000256" key="2">
    <source>
        <dbReference type="SAM" id="Phobius"/>
    </source>
</evidence>
<evidence type="ECO:0000313" key="4">
    <source>
        <dbReference type="Proteomes" id="UP000078546"/>
    </source>
</evidence>
<dbReference type="InterPro" id="IPR008780">
    <property type="entry name" value="Plasmodium_Vir"/>
</dbReference>
<feature type="compositionally biased region" description="Polar residues" evidence="1">
    <location>
        <begin position="246"/>
        <end position="257"/>
    </location>
</feature>
<reference evidence="4" key="1">
    <citation type="submission" date="2016-05" db="EMBL/GenBank/DDBJ databases">
        <authorList>
            <person name="Naeem Raeece"/>
        </authorList>
    </citation>
    <scope>NUCLEOTIDE SEQUENCE [LARGE SCALE GENOMIC DNA]</scope>
</reference>
<gene>
    <name evidence="3" type="ORF">POVCU1_050130</name>
</gene>
<feature type="transmembrane region" description="Helical" evidence="2">
    <location>
        <begin position="267"/>
        <end position="285"/>
    </location>
</feature>
<feature type="region of interest" description="Disordered" evidence="1">
    <location>
        <begin position="226"/>
        <end position="257"/>
    </location>
</feature>
<evidence type="ECO:0000313" key="3">
    <source>
        <dbReference type="EMBL" id="SBS99010.1"/>
    </source>
</evidence>
<keyword evidence="2" id="KW-0812">Transmembrane</keyword>
<dbReference type="Pfam" id="PF05795">
    <property type="entry name" value="Plasmodium_Vir"/>
    <property type="match status" value="1"/>
</dbReference>
<dbReference type="AlphaFoldDB" id="A0A1A8X1A5"/>
<accession>A0A1A8X1A5</accession>
<organism evidence="3 4">
    <name type="scientific">Plasmodium ovale curtisi</name>
    <dbReference type="NCBI Taxonomy" id="864141"/>
    <lineage>
        <taxon>Eukaryota</taxon>
        <taxon>Sar</taxon>
        <taxon>Alveolata</taxon>
        <taxon>Apicomplexa</taxon>
        <taxon>Aconoidasida</taxon>
        <taxon>Haemosporida</taxon>
        <taxon>Plasmodiidae</taxon>
        <taxon>Plasmodium</taxon>
        <taxon>Plasmodium (Plasmodium)</taxon>
    </lineage>
</organism>
<dbReference type="Proteomes" id="UP000078546">
    <property type="component" value="Unassembled WGS sequence"/>
</dbReference>
<keyword evidence="2" id="KW-0472">Membrane</keyword>
<evidence type="ECO:0000256" key="1">
    <source>
        <dbReference type="SAM" id="MobiDB-lite"/>
    </source>
</evidence>
<sequence>MDTQDNALSSLPSARRYRQLDNKFLDYVDEEKCKVFNNGSFTKSQIYDLCLKLTSNLKNYDHLPFTRLSYISKCTYLNLWLSDNLLNIYSEMRQGEFNEVIPQLISIWLTHNKAKEKCDMNFISYSFYDKFYDMKKLYDYAFNYKLMKFEFELDNNQCISEDRKYIESGIQLYKQVKNDCSKNRTDKPYCDVLKDIVKEYPEEELLKQPCLHIKERSLSFSIESDDTEGVDTHAHGLQGTRGGYDQSRSPFESQDIASSPVESNTSMIIAFPIIGILLTSIFYKFTPLGSWIKGHFLRKKISGQYINEDETQALADDTFIDYSPNFEMTGNNTH</sequence>